<accession>A0A7C8I4B3</accession>
<gene>
    <name evidence="1" type="ORF">BDV95DRAFT_62683</name>
</gene>
<comment type="caution">
    <text evidence="1">The sequence shown here is derived from an EMBL/GenBank/DDBJ whole genome shotgun (WGS) entry which is preliminary data.</text>
</comment>
<evidence type="ECO:0000313" key="2">
    <source>
        <dbReference type="Proteomes" id="UP000481861"/>
    </source>
</evidence>
<name>A0A7C8I4B3_9PLEO</name>
<dbReference type="EMBL" id="JAADJZ010000013">
    <property type="protein sequence ID" value="KAF2870529.1"/>
    <property type="molecule type" value="Genomic_DNA"/>
</dbReference>
<dbReference type="OrthoDB" id="3639548at2759"/>
<keyword evidence="2" id="KW-1185">Reference proteome</keyword>
<evidence type="ECO:0000313" key="1">
    <source>
        <dbReference type="EMBL" id="KAF2870529.1"/>
    </source>
</evidence>
<dbReference type="Proteomes" id="UP000481861">
    <property type="component" value="Unassembled WGS sequence"/>
</dbReference>
<organism evidence="1 2">
    <name type="scientific">Massariosphaeria phaeospora</name>
    <dbReference type="NCBI Taxonomy" id="100035"/>
    <lineage>
        <taxon>Eukaryota</taxon>
        <taxon>Fungi</taxon>
        <taxon>Dikarya</taxon>
        <taxon>Ascomycota</taxon>
        <taxon>Pezizomycotina</taxon>
        <taxon>Dothideomycetes</taxon>
        <taxon>Pleosporomycetidae</taxon>
        <taxon>Pleosporales</taxon>
        <taxon>Pleosporales incertae sedis</taxon>
        <taxon>Massariosphaeria</taxon>
    </lineage>
</organism>
<reference evidence="1 2" key="1">
    <citation type="submission" date="2020-01" db="EMBL/GenBank/DDBJ databases">
        <authorList>
            <consortium name="DOE Joint Genome Institute"/>
            <person name="Haridas S."/>
            <person name="Albert R."/>
            <person name="Binder M."/>
            <person name="Bloem J."/>
            <person name="Labutti K."/>
            <person name="Salamov A."/>
            <person name="Andreopoulos B."/>
            <person name="Baker S.E."/>
            <person name="Barry K."/>
            <person name="Bills G."/>
            <person name="Bluhm B.H."/>
            <person name="Cannon C."/>
            <person name="Castanera R."/>
            <person name="Culley D.E."/>
            <person name="Daum C."/>
            <person name="Ezra D."/>
            <person name="Gonzalez J.B."/>
            <person name="Henrissat B."/>
            <person name="Kuo A."/>
            <person name="Liang C."/>
            <person name="Lipzen A."/>
            <person name="Lutzoni F."/>
            <person name="Magnuson J."/>
            <person name="Mondo S."/>
            <person name="Nolan M."/>
            <person name="Ohm R."/>
            <person name="Pangilinan J."/>
            <person name="Park H.-J.H."/>
            <person name="Ramirez L."/>
            <person name="Alfaro M."/>
            <person name="Sun H."/>
            <person name="Tritt A."/>
            <person name="Yoshinaga Y."/>
            <person name="Zwiers L.-H.L."/>
            <person name="Turgeon B.G."/>
            <person name="Goodwin S.B."/>
            <person name="Spatafora J.W."/>
            <person name="Crous P.W."/>
            <person name="Grigoriev I.V."/>
        </authorList>
    </citation>
    <scope>NUCLEOTIDE SEQUENCE [LARGE SCALE GENOMIC DNA]</scope>
    <source>
        <strain evidence="1 2">CBS 611.86</strain>
    </source>
</reference>
<dbReference type="AlphaFoldDB" id="A0A7C8I4B3"/>
<protein>
    <submittedName>
        <fullName evidence="1">Uncharacterized protein</fullName>
    </submittedName>
</protein>
<proteinExistence type="predicted"/>
<sequence>MLQIKQYPSQEAYKKSLHALCDKLVKQHAGNRPLPLTAVTNIVQASLALHDIRLCNRALHAFRFVEHRTLAIIGSYILQTPVSFSVFQAALAPCLSIFASPDKQMRLLGCLLAASTTGTVTRQTMSQGLESGMSAWVLSRIDNMWMRVASRSIELGSSDVGAIALCLSLYDKNKFDTLVSPLVKRHTQNTTFKIRLLNHIYESVQSDTTSRAPSNRFFHALLPSTCAHFNLATTPPLRGAELAAFFDHCTSLNHTPSVQRMLLSLPRQSRLAPAAAIPPLYIACLQELQWLLPKWGVPWTDAFYRQLFQSLLDIYVVRCVGMEPAADDEASEEEVKRWRQRKGDADAVFAGFHLDHLCALLGERYVDIVQMRRARLATARLYQGDGAGRGRGALARCGLVREIRRLWLGRV</sequence>